<feature type="region of interest" description="Disordered" evidence="2">
    <location>
        <begin position="363"/>
        <end position="386"/>
    </location>
</feature>
<dbReference type="RefSeq" id="XP_022100888.1">
    <property type="nucleotide sequence ID" value="XM_022245196.1"/>
</dbReference>
<keyword evidence="1" id="KW-0175">Coiled coil</keyword>
<evidence type="ECO:0000313" key="4">
    <source>
        <dbReference type="RefSeq" id="XP_022100887.1"/>
    </source>
</evidence>
<organism evidence="3 5">
    <name type="scientific">Acanthaster planci</name>
    <name type="common">Crown-of-thorns starfish</name>
    <dbReference type="NCBI Taxonomy" id="133434"/>
    <lineage>
        <taxon>Eukaryota</taxon>
        <taxon>Metazoa</taxon>
        <taxon>Echinodermata</taxon>
        <taxon>Eleutherozoa</taxon>
        <taxon>Asterozoa</taxon>
        <taxon>Asteroidea</taxon>
        <taxon>Valvatacea</taxon>
        <taxon>Valvatida</taxon>
        <taxon>Acanthasteridae</taxon>
        <taxon>Acanthaster</taxon>
    </lineage>
</organism>
<feature type="coiled-coil region" evidence="1">
    <location>
        <begin position="427"/>
        <end position="454"/>
    </location>
</feature>
<protein>
    <submittedName>
        <fullName evidence="4 5">Coiled-coil domain-containing protein 87-like isoform X1</fullName>
    </submittedName>
</protein>
<dbReference type="PANTHER" id="PTHR16078">
    <property type="entry name" value="COILED-COIL DOMAIN-CONTAINING PROTEIN 87"/>
    <property type="match status" value="1"/>
</dbReference>
<dbReference type="AlphaFoldDB" id="A0A8B7Z5H8"/>
<gene>
    <name evidence="4 5" type="primary">LOC110984734</name>
</gene>
<dbReference type="Pfam" id="PF03999">
    <property type="entry name" value="MAP65_ASE1"/>
    <property type="match status" value="1"/>
</dbReference>
<proteinExistence type="predicted"/>
<feature type="compositionally biased region" description="Acidic residues" evidence="2">
    <location>
        <begin position="796"/>
        <end position="806"/>
    </location>
</feature>
<dbReference type="InterPro" id="IPR037383">
    <property type="entry name" value="CCDC87"/>
</dbReference>
<evidence type="ECO:0000313" key="3">
    <source>
        <dbReference type="Proteomes" id="UP000694845"/>
    </source>
</evidence>
<name>A0A8B7Z5H8_ACAPL</name>
<dbReference type="KEGG" id="aplc:110984734"/>
<feature type="compositionally biased region" description="Basic and acidic residues" evidence="2">
    <location>
        <begin position="747"/>
        <end position="759"/>
    </location>
</feature>
<evidence type="ECO:0000256" key="2">
    <source>
        <dbReference type="SAM" id="MobiDB-lite"/>
    </source>
</evidence>
<dbReference type="OrthoDB" id="67750at2759"/>
<dbReference type="GeneID" id="110984734"/>
<feature type="region of interest" description="Disordered" evidence="2">
    <location>
        <begin position="299"/>
        <end position="329"/>
    </location>
</feature>
<feature type="compositionally biased region" description="Basic and acidic residues" evidence="2">
    <location>
        <begin position="367"/>
        <end position="386"/>
    </location>
</feature>
<dbReference type="CTD" id="55231"/>
<keyword evidence="3" id="KW-1185">Reference proteome</keyword>
<evidence type="ECO:0000256" key="1">
    <source>
        <dbReference type="SAM" id="Coils"/>
    </source>
</evidence>
<dbReference type="RefSeq" id="XP_022100887.1">
    <property type="nucleotide sequence ID" value="XM_022245195.1"/>
</dbReference>
<feature type="region of interest" description="Disordered" evidence="2">
    <location>
        <begin position="796"/>
        <end position="859"/>
    </location>
</feature>
<feature type="compositionally biased region" description="Basic and acidic residues" evidence="2">
    <location>
        <begin position="310"/>
        <end position="324"/>
    </location>
</feature>
<feature type="compositionally biased region" description="Basic and acidic residues" evidence="2">
    <location>
        <begin position="844"/>
        <end position="853"/>
    </location>
</feature>
<dbReference type="Gene3D" id="1.20.58.1520">
    <property type="match status" value="1"/>
</dbReference>
<feature type="compositionally biased region" description="Polar residues" evidence="2">
    <location>
        <begin position="821"/>
        <end position="839"/>
    </location>
</feature>
<evidence type="ECO:0000313" key="5">
    <source>
        <dbReference type="RefSeq" id="XP_022100888.1"/>
    </source>
</evidence>
<reference evidence="4 5" key="1">
    <citation type="submission" date="2025-04" db="UniProtKB">
        <authorList>
            <consortium name="RefSeq"/>
        </authorList>
    </citation>
    <scope>IDENTIFICATION</scope>
</reference>
<feature type="region of interest" description="Disordered" evidence="2">
    <location>
        <begin position="727"/>
        <end position="759"/>
    </location>
</feature>
<sequence length="1069" mass="121715">MATVEGDSKSFDNAQTLQKTEELYTMGRLGFGTRDLQKRYEDILGPLTLFAPYFHEKVPEKVELDIERPVTPIDESIKTPPSTFSQLAKLIRRRIAAKPEVTHMTMEDQQTLAGIIMGEVNCIWPDIRRQVDDPFLTAEENKELQRRITVHIVTVCEQLFLHYVEKAKILEERGVFSKQANMSRLNAQLSLDANKFLNILAVRRHIVADIRGVLSDSEEDFPDDAAPEEDVAPLSYQKLIETSRPKRKKRYRQTVEREVRDLNRQMPAIQSHKVLDYLPDVNLLQRELLEQSAAERKASLHAAKMQGAKEANRKRSRRDEETKPVSHPKIRRARSLEVIPVETLFEDLGIDYSTVHKRRPSLAFDPKLPEKPKRTEEDVSKSKDSREYFQKDLKRLSCYRSARDEGKEEQLAEDEDLPPLLQAISLTDRADAKREELKKQLKRIEEKRAIQERNEHIEISAPTHPQPATVTTRMPNKSVVRTSDVRVSERVSLSSITLKLNTTVFNELNDDVNGNTIKKLDSNLFRGQEINEVYREIMKTLPTDHLAYDQDEFIEHSSSHQALAHHAILASSMLQKHGQDRVLNPILTKIDTPPWGDDREEWSKSPIFNASFAKKPAAQQGYSLATSTLLETLTPNMNLGIGTPGQEHGGASGGLLAGTSSSGLDLDGTGMGKPVSQGLMDDRNARSYASWLAWWKNTISSDDYTKYLSTQETDFLGAVFHMYESDDDEGDVGKADQDILSSSKMAKQRERQEKLRELKNQKTDFQAGMWNVNSVLMGGLGRDPELEVMEINFWTEEEEEVEESEGTDSRARSRRAHSQYLLHTTSRGSAKSTISSLSRGRNLKVPDVRDGGGSKRSISRLSSRATMRDFASRVSSTKSQMTTFAPEPLNFQDRLEAIWTSLQMPDNLKLDMAIKYSSDEHMDKLDSAIDAWELATEVILQREAILARLETFERLASDPDRFFQKGHRGSSVARLKEAKQRSELYTRLHDLDVHVRNKVQYVHKKFDDTPTYQGRPYLDKMKVDCTEMLYWLQQERRQYALDHSILTQGVKLPVADISSVSSVTASTSA</sequence>
<accession>A0A8B7Z5H8</accession>
<dbReference type="PANTHER" id="PTHR16078:SF1">
    <property type="entry name" value="COILED-COIL DOMAIN-CONTAINING PROTEIN 87"/>
    <property type="match status" value="1"/>
</dbReference>
<dbReference type="Proteomes" id="UP000694845">
    <property type="component" value="Unplaced"/>
</dbReference>